<dbReference type="CDD" id="cd00657">
    <property type="entry name" value="Ferritin_like"/>
    <property type="match status" value="1"/>
</dbReference>
<dbReference type="SUPFAM" id="SSF47240">
    <property type="entry name" value="Ferritin-like"/>
    <property type="match status" value="1"/>
</dbReference>
<gene>
    <name evidence="1" type="ORF">DB30_03957</name>
</gene>
<keyword evidence="1" id="KW-0449">Lipoprotein</keyword>
<organism evidence="1 2">
    <name type="scientific">Enhygromyxa salina</name>
    <dbReference type="NCBI Taxonomy" id="215803"/>
    <lineage>
        <taxon>Bacteria</taxon>
        <taxon>Pseudomonadati</taxon>
        <taxon>Myxococcota</taxon>
        <taxon>Polyangia</taxon>
        <taxon>Nannocystales</taxon>
        <taxon>Nannocystaceae</taxon>
        <taxon>Enhygromyxa</taxon>
    </lineage>
</organism>
<proteinExistence type="predicted"/>
<dbReference type="RefSeq" id="WP_146658705.1">
    <property type="nucleotide sequence ID" value="NZ_JMCC02000030.1"/>
</dbReference>
<protein>
    <submittedName>
        <fullName evidence="1">Putative lipoprotein</fullName>
    </submittedName>
</protein>
<name>A0A0C2A0P5_9BACT</name>
<dbReference type="InterPro" id="IPR009078">
    <property type="entry name" value="Ferritin-like_SF"/>
</dbReference>
<dbReference type="EMBL" id="JMCC02000030">
    <property type="protein sequence ID" value="KIG16973.1"/>
    <property type="molecule type" value="Genomic_DNA"/>
</dbReference>
<dbReference type="Proteomes" id="UP000031599">
    <property type="component" value="Unassembled WGS sequence"/>
</dbReference>
<evidence type="ECO:0000313" key="1">
    <source>
        <dbReference type="EMBL" id="KIG16973.1"/>
    </source>
</evidence>
<sequence length="333" mass="35338">MATLAVTLGGCWCDVPDEIRDTPISGTVSGDELEMVRSENPDAPTRCVAACRVALANGGVDPDDDDNNGEYDEFVNCTVQGMEGGPADPWDPAHTEITVSCDGRTVRPGFCTGRRPLGHHELAMRSRSHAQWLRVHAHLERASITAFEQLAVWLANHGAPDELRARCVAAAADEVVHAQLLEGLLRAEGLEPASALVDAGAPEDLLSVAMHNAVEGCVSEAFAATIAAYQSEHADSPELRGVFAQIAQDELRHGQLAWDLHAWFMAQLDEVSQARVRAAQRQAMLALADVAATNAAASPAGVGWPSPELATIMAQSFARGVNAQLDGALRMAG</sequence>
<reference evidence="1 2" key="1">
    <citation type="submission" date="2014-12" db="EMBL/GenBank/DDBJ databases">
        <title>Genome assembly of Enhygromyxa salina DSM 15201.</title>
        <authorList>
            <person name="Sharma G."/>
            <person name="Subramanian S."/>
        </authorList>
    </citation>
    <scope>NUCLEOTIDE SEQUENCE [LARGE SCALE GENOMIC DNA]</scope>
    <source>
        <strain evidence="1 2">DSM 15201</strain>
    </source>
</reference>
<evidence type="ECO:0000313" key="2">
    <source>
        <dbReference type="Proteomes" id="UP000031599"/>
    </source>
</evidence>
<comment type="caution">
    <text evidence="1">The sequence shown here is derived from an EMBL/GenBank/DDBJ whole genome shotgun (WGS) entry which is preliminary data.</text>
</comment>
<accession>A0A0C2A0P5</accession>
<dbReference type="AlphaFoldDB" id="A0A0C2A0P5"/>